<feature type="region of interest" description="Disordered" evidence="1">
    <location>
        <begin position="1"/>
        <end position="39"/>
    </location>
</feature>
<dbReference type="Proteomes" id="UP000317715">
    <property type="component" value="Unassembled WGS sequence"/>
</dbReference>
<comment type="caution">
    <text evidence="2">The sequence shown here is derived from an EMBL/GenBank/DDBJ whole genome shotgun (WGS) entry which is preliminary data.</text>
</comment>
<protein>
    <submittedName>
        <fullName evidence="2">ATP-binding protein</fullName>
    </submittedName>
</protein>
<dbReference type="GeneID" id="97300789"/>
<evidence type="ECO:0000313" key="2">
    <source>
        <dbReference type="EMBL" id="GEB18189.1"/>
    </source>
</evidence>
<dbReference type="OrthoDB" id="9804380at2"/>
<evidence type="ECO:0000313" key="3">
    <source>
        <dbReference type="Proteomes" id="UP000317715"/>
    </source>
</evidence>
<gene>
    <name evidence="2" type="ORF">AAU01_09440</name>
</gene>
<dbReference type="InterPro" id="IPR027417">
    <property type="entry name" value="P-loop_NTPase"/>
</dbReference>
<name>A0A4Y3NHJ5_PAEAU</name>
<dbReference type="AlphaFoldDB" id="A0A4Y3NHJ5"/>
<keyword evidence="2" id="KW-0067">ATP-binding</keyword>
<organism evidence="2 3">
    <name type="scientific">Paenarthrobacter aurescens</name>
    <name type="common">Arthrobacter aurescens</name>
    <dbReference type="NCBI Taxonomy" id="43663"/>
    <lineage>
        <taxon>Bacteria</taxon>
        <taxon>Bacillati</taxon>
        <taxon>Actinomycetota</taxon>
        <taxon>Actinomycetes</taxon>
        <taxon>Micrococcales</taxon>
        <taxon>Micrococcaceae</taxon>
        <taxon>Paenarthrobacter</taxon>
    </lineage>
</organism>
<sequence length="486" mass="52532">MSLKNQEVTYTPSGTRAERKSLRKATTAESLPQKRKLGQRIDEALERRGARERLVGDWGSREPQSLWGPHRLRPAPHRASTMTFAAAYPFLTESGLGHEGTYIGTDVFGSGAFSYDPWILYDKGIISGPSIVVIGTVGTGKSMCGKSLVARSITLGRKAAVASDPKGEWVAVANAVGGKVISVGPGRTARVNPLDAGPRPSSLSDSQWQAVVRQRRRQLIVALVSLMRQGTPLHPVEHTALDMALMETTAENSTPTLPMVLDHLLSPSAETLALVGKDGGAAVSHSLRRTVSGDLEGMFDAPSTVAFDADAPMMVMDTSALIGASEQALSLAAACSATWLEAAVTNPDGGKRLVVYDEGWRMLADPYMLAKMSEQWRLARTYGIANLLIMHKVADLNEIGDSTSGHRQKALGLLTEADSRIIYRQKHDAMRLTKEALGLTEAECEHVENLPKGVGLWKVGNRSFIVANRVTTDELEVFGTDDRMHL</sequence>
<dbReference type="EMBL" id="BJMD01000005">
    <property type="protein sequence ID" value="GEB18189.1"/>
    <property type="molecule type" value="Genomic_DNA"/>
</dbReference>
<keyword evidence="3" id="KW-1185">Reference proteome</keyword>
<evidence type="ECO:0000256" key="1">
    <source>
        <dbReference type="SAM" id="MobiDB-lite"/>
    </source>
</evidence>
<dbReference type="RefSeq" id="WP_141282127.1">
    <property type="nucleotide sequence ID" value="NZ_BAAAWK010000001.1"/>
</dbReference>
<feature type="compositionally biased region" description="Polar residues" evidence="1">
    <location>
        <begin position="1"/>
        <end position="14"/>
    </location>
</feature>
<dbReference type="GO" id="GO:0005524">
    <property type="term" value="F:ATP binding"/>
    <property type="evidence" value="ECO:0007669"/>
    <property type="project" value="UniProtKB-KW"/>
</dbReference>
<dbReference type="SUPFAM" id="SSF52540">
    <property type="entry name" value="P-loop containing nucleoside triphosphate hydrolases"/>
    <property type="match status" value="1"/>
</dbReference>
<accession>A0A4Y3NHJ5</accession>
<proteinExistence type="predicted"/>
<reference evidence="2 3" key="1">
    <citation type="submission" date="2019-06" db="EMBL/GenBank/DDBJ databases">
        <title>Whole genome shotgun sequence of Paenarthrobacter aurescens NBRC 12136.</title>
        <authorList>
            <person name="Hosoyama A."/>
            <person name="Uohara A."/>
            <person name="Ohji S."/>
            <person name="Ichikawa N."/>
        </authorList>
    </citation>
    <scope>NUCLEOTIDE SEQUENCE [LARGE SCALE GENOMIC DNA]</scope>
    <source>
        <strain evidence="2 3">NBRC 12136</strain>
    </source>
</reference>
<dbReference type="Gene3D" id="3.40.50.300">
    <property type="entry name" value="P-loop containing nucleotide triphosphate hydrolases"/>
    <property type="match status" value="2"/>
</dbReference>
<keyword evidence="2" id="KW-0547">Nucleotide-binding</keyword>